<organism evidence="1 2">
    <name type="scientific">Bradyrhizobium ivorense</name>
    <dbReference type="NCBI Taxonomy" id="2511166"/>
    <lineage>
        <taxon>Bacteria</taxon>
        <taxon>Pseudomonadati</taxon>
        <taxon>Pseudomonadota</taxon>
        <taxon>Alphaproteobacteria</taxon>
        <taxon>Hyphomicrobiales</taxon>
        <taxon>Nitrobacteraceae</taxon>
        <taxon>Bradyrhizobium</taxon>
    </lineage>
</organism>
<sequence>MASNVADLMLDGDPATQLLQEIFTFDITLAKIRCRECGSAFGLGALALVGDSQEARVRCSNCESDLIRASRTREGLLLELSGTRHLHF</sequence>
<dbReference type="OrthoDB" id="8247472at2"/>
<dbReference type="InterPro" id="IPR045423">
    <property type="entry name" value="DUF6510"/>
</dbReference>
<dbReference type="AlphaFoldDB" id="A0A508TG50"/>
<evidence type="ECO:0000313" key="1">
    <source>
        <dbReference type="EMBL" id="VIO72787.1"/>
    </source>
</evidence>
<dbReference type="Proteomes" id="UP000328092">
    <property type="component" value="Unassembled WGS sequence"/>
</dbReference>
<reference evidence="1" key="1">
    <citation type="submission" date="2019-02" db="EMBL/GenBank/DDBJ databases">
        <authorList>
            <person name="Pothier F.J."/>
        </authorList>
    </citation>
    <scope>NUCLEOTIDE SEQUENCE</scope>
    <source>
        <strain evidence="1">CI-1B</strain>
    </source>
</reference>
<protein>
    <submittedName>
        <fullName evidence="1">Uncharacterized protein</fullName>
    </submittedName>
</protein>
<dbReference type="EMBL" id="CAADFC020000016">
    <property type="protein sequence ID" value="VIO72787.1"/>
    <property type="molecule type" value="Genomic_DNA"/>
</dbReference>
<gene>
    <name evidence="1" type="ORF">CI1B_44340</name>
</gene>
<proteinExistence type="predicted"/>
<dbReference type="Pfam" id="PF20120">
    <property type="entry name" value="DUF6510"/>
    <property type="match status" value="1"/>
</dbReference>
<evidence type="ECO:0000313" key="2">
    <source>
        <dbReference type="Proteomes" id="UP000328092"/>
    </source>
</evidence>
<dbReference type="RefSeq" id="WP_139861607.1">
    <property type="nucleotide sequence ID" value="NZ_CAADFB020000003.1"/>
</dbReference>
<comment type="caution">
    <text evidence="1">The sequence shown here is derived from an EMBL/GenBank/DDBJ whole genome shotgun (WGS) entry which is preliminary data.</text>
</comment>
<accession>A0A508TG50</accession>
<name>A0A508TG50_9BRAD</name>
<keyword evidence="2" id="KW-1185">Reference proteome</keyword>